<comment type="similarity">
    <text evidence="1 3">Belongs to the type-B carboxylesterase/lipase family.</text>
</comment>
<dbReference type="EC" id="3.1.1.-" evidence="3"/>
<dbReference type="EMBL" id="CAUEEQ010069765">
    <property type="protein sequence ID" value="CAJ0965794.1"/>
    <property type="molecule type" value="Genomic_DNA"/>
</dbReference>
<keyword evidence="2 3" id="KW-0378">Hydrolase</keyword>
<evidence type="ECO:0000256" key="1">
    <source>
        <dbReference type="ARBA" id="ARBA00005964"/>
    </source>
</evidence>
<comment type="caution">
    <text evidence="5">The sequence shown here is derived from an EMBL/GenBank/DDBJ whole genome shotgun (WGS) entry which is preliminary data.</text>
</comment>
<reference evidence="5" key="1">
    <citation type="submission" date="2023-07" db="EMBL/GenBank/DDBJ databases">
        <authorList>
            <person name="Stuckert A."/>
        </authorList>
    </citation>
    <scope>NUCLEOTIDE SEQUENCE</scope>
</reference>
<dbReference type="InterPro" id="IPR002018">
    <property type="entry name" value="CarbesteraseB"/>
</dbReference>
<evidence type="ECO:0000256" key="2">
    <source>
        <dbReference type="ARBA" id="ARBA00022801"/>
    </source>
</evidence>
<evidence type="ECO:0000313" key="5">
    <source>
        <dbReference type="EMBL" id="CAJ0965794.1"/>
    </source>
</evidence>
<evidence type="ECO:0000259" key="4">
    <source>
        <dbReference type="Pfam" id="PF00135"/>
    </source>
</evidence>
<organism evidence="5 6">
    <name type="scientific">Ranitomeya imitator</name>
    <name type="common">mimic poison frog</name>
    <dbReference type="NCBI Taxonomy" id="111125"/>
    <lineage>
        <taxon>Eukaryota</taxon>
        <taxon>Metazoa</taxon>
        <taxon>Chordata</taxon>
        <taxon>Craniata</taxon>
        <taxon>Vertebrata</taxon>
        <taxon>Euteleostomi</taxon>
        <taxon>Amphibia</taxon>
        <taxon>Batrachia</taxon>
        <taxon>Anura</taxon>
        <taxon>Neobatrachia</taxon>
        <taxon>Hyloidea</taxon>
        <taxon>Dendrobatidae</taxon>
        <taxon>Dendrobatinae</taxon>
        <taxon>Ranitomeya</taxon>
    </lineage>
</organism>
<dbReference type="Gene3D" id="3.40.50.1820">
    <property type="entry name" value="alpha/beta hydrolase"/>
    <property type="match status" value="1"/>
</dbReference>
<name>A0ABN9MG76_9NEOB</name>
<dbReference type="Pfam" id="PF00135">
    <property type="entry name" value="COesterase"/>
    <property type="match status" value="1"/>
</dbReference>
<dbReference type="Proteomes" id="UP001176940">
    <property type="component" value="Unassembled WGS sequence"/>
</dbReference>
<dbReference type="InterPro" id="IPR019826">
    <property type="entry name" value="Carboxylesterase_B_AS"/>
</dbReference>
<evidence type="ECO:0000256" key="3">
    <source>
        <dbReference type="RuleBase" id="RU361235"/>
    </source>
</evidence>
<dbReference type="PANTHER" id="PTHR11559">
    <property type="entry name" value="CARBOXYLESTERASE"/>
    <property type="match status" value="1"/>
</dbReference>
<proteinExistence type="inferred from homology"/>
<evidence type="ECO:0000313" key="6">
    <source>
        <dbReference type="Proteomes" id="UP001176940"/>
    </source>
</evidence>
<dbReference type="PROSITE" id="PS00122">
    <property type="entry name" value="CARBOXYLESTERASE_B_1"/>
    <property type="match status" value="1"/>
</dbReference>
<protein>
    <recommendedName>
        <fullName evidence="3">Carboxylic ester hydrolase</fullName>
        <ecNumber evidence="3">3.1.1.-</ecNumber>
    </recommendedName>
</protein>
<sequence length="388" mass="43171">MQYRLGFLGFFSTGDERAPGNYGFLDQVAALRWIHENIADFGGDPNLVTIFGESAGGVSVSVLLLSPMSKGLFHRAIAESGVALNPHLMDGKHKDLTNTQKVVSDASSCDSPSLLDCLRDKTEDEMSVLSGSLGHLYFPGRVDGRFLSRTALELLTNGTVNPVPFIIGINNQEFGYLIPQGLNITGLKEGMSRDHVQQILGSVQLLNVRPEIVSLVMDEYFGNSSNPLTIRDGFLDLCGDMMFVIPALRTAAHHRGTRTPGLPVYFYEFQHRPSTFKDLKPDYVKADHVDELFFVVGGPFLDKGFMFSGPDTEEEKTLSKSVMKYWATFARDGDPNVPGLVHWPRYDQQEGYLQINVNPRAAHKLKAEKYEFWTKTLREKLRSLSGDG</sequence>
<accession>A0ABN9MG76</accession>
<dbReference type="InterPro" id="IPR050309">
    <property type="entry name" value="Type-B_Carboxylest/Lipase"/>
</dbReference>
<keyword evidence="6" id="KW-1185">Reference proteome</keyword>
<feature type="domain" description="Carboxylesterase type B" evidence="4">
    <location>
        <begin position="1"/>
        <end position="373"/>
    </location>
</feature>
<dbReference type="SUPFAM" id="SSF53474">
    <property type="entry name" value="alpha/beta-Hydrolases"/>
    <property type="match status" value="1"/>
</dbReference>
<dbReference type="InterPro" id="IPR029058">
    <property type="entry name" value="AB_hydrolase_fold"/>
</dbReference>
<gene>
    <name evidence="5" type="ORF">RIMI_LOCUS20643590</name>
</gene>